<reference evidence="2" key="1">
    <citation type="journal article" date="2022" name="bioRxiv">
        <title>Sequencing and chromosome-scale assembly of the giantPleurodeles waltlgenome.</title>
        <authorList>
            <person name="Brown T."/>
            <person name="Elewa A."/>
            <person name="Iarovenko S."/>
            <person name="Subramanian E."/>
            <person name="Araus A.J."/>
            <person name="Petzold A."/>
            <person name="Susuki M."/>
            <person name="Suzuki K.-i.T."/>
            <person name="Hayashi T."/>
            <person name="Toyoda A."/>
            <person name="Oliveira C."/>
            <person name="Osipova E."/>
            <person name="Leigh N.D."/>
            <person name="Simon A."/>
            <person name="Yun M.H."/>
        </authorList>
    </citation>
    <scope>NUCLEOTIDE SEQUENCE</scope>
    <source>
        <strain evidence="2">20211129_DDA</strain>
        <tissue evidence="2">Liver</tissue>
    </source>
</reference>
<protein>
    <submittedName>
        <fullName evidence="2">Uncharacterized protein</fullName>
    </submittedName>
</protein>
<accession>A0AAV7TZU0</accession>
<dbReference type="Proteomes" id="UP001066276">
    <property type="component" value="Chromosome 3_2"/>
</dbReference>
<name>A0AAV7TZU0_PLEWA</name>
<organism evidence="2 3">
    <name type="scientific">Pleurodeles waltl</name>
    <name type="common">Iberian ribbed newt</name>
    <dbReference type="NCBI Taxonomy" id="8319"/>
    <lineage>
        <taxon>Eukaryota</taxon>
        <taxon>Metazoa</taxon>
        <taxon>Chordata</taxon>
        <taxon>Craniata</taxon>
        <taxon>Vertebrata</taxon>
        <taxon>Euteleostomi</taxon>
        <taxon>Amphibia</taxon>
        <taxon>Batrachia</taxon>
        <taxon>Caudata</taxon>
        <taxon>Salamandroidea</taxon>
        <taxon>Salamandridae</taxon>
        <taxon>Pleurodelinae</taxon>
        <taxon>Pleurodeles</taxon>
    </lineage>
</organism>
<dbReference type="AlphaFoldDB" id="A0AAV7TZU0"/>
<comment type="caution">
    <text evidence="2">The sequence shown here is derived from an EMBL/GenBank/DDBJ whole genome shotgun (WGS) entry which is preliminary data.</text>
</comment>
<evidence type="ECO:0000256" key="1">
    <source>
        <dbReference type="SAM" id="MobiDB-lite"/>
    </source>
</evidence>
<gene>
    <name evidence="2" type="ORF">NDU88_007436</name>
</gene>
<dbReference type="EMBL" id="JANPWB010000006">
    <property type="protein sequence ID" value="KAJ1182242.1"/>
    <property type="molecule type" value="Genomic_DNA"/>
</dbReference>
<sequence>MADERVRQTLVLLEEAGRMDPVRTEVLSQMRLPRKAADGIAAAMWACSPPRCEKARLPQARRLAGGTKGGKKGGARDRVLGPPLGMRHVEAVGGAR</sequence>
<feature type="region of interest" description="Disordered" evidence="1">
    <location>
        <begin position="58"/>
        <end position="96"/>
    </location>
</feature>
<proteinExistence type="predicted"/>
<keyword evidence="3" id="KW-1185">Reference proteome</keyword>
<evidence type="ECO:0000313" key="3">
    <source>
        <dbReference type="Proteomes" id="UP001066276"/>
    </source>
</evidence>
<evidence type="ECO:0000313" key="2">
    <source>
        <dbReference type="EMBL" id="KAJ1182242.1"/>
    </source>
</evidence>